<keyword evidence="1" id="KW-0732">Signal</keyword>
<reference evidence="5" key="1">
    <citation type="thesis" date="2020" institute="ProQuest LLC" country="789 East Eisenhower Parkway, Ann Arbor, MI, USA">
        <title>Comparative Genomics and Chromosome Evolution.</title>
        <authorList>
            <person name="Mudd A.B."/>
        </authorList>
    </citation>
    <scope>NUCLEOTIDE SEQUENCE</scope>
    <source>
        <strain evidence="5">237g6f4</strain>
        <tissue evidence="5">Blood</tissue>
    </source>
</reference>
<dbReference type="Pfam" id="PF16184">
    <property type="entry name" value="Cadherin_3"/>
    <property type="match status" value="1"/>
</dbReference>
<keyword evidence="3" id="KW-0325">Glycoprotein</keyword>
<keyword evidence="6" id="KW-1185">Reference proteome</keyword>
<feature type="repeat" description="CSPG" evidence="4">
    <location>
        <begin position="48"/>
        <end position="140"/>
    </location>
</feature>
<evidence type="ECO:0000256" key="4">
    <source>
        <dbReference type="PROSITE-ProRule" id="PRU01201"/>
    </source>
</evidence>
<dbReference type="AlphaFoldDB" id="A0AAV6ZR03"/>
<keyword evidence="2" id="KW-0677">Repeat</keyword>
<sequence>MKVAYMPPIQDIGPDPLQVQFEFSVSDQHGGRLTGLIFNITVIPVDDQPPKISTYPVRTEEGASSLITGESLVLSDEDTKSENLRIVLKSAPRHGNVELHGLPITEGKTFSLEELRTYKVRSSSIITTVCSQQSDHIPLK</sequence>
<evidence type="ECO:0000256" key="2">
    <source>
        <dbReference type="ARBA" id="ARBA00022737"/>
    </source>
</evidence>
<dbReference type="PROSITE" id="PS51854">
    <property type="entry name" value="CSPG"/>
    <property type="match status" value="1"/>
</dbReference>
<protein>
    <recommendedName>
        <fullName evidence="7">FRAS1 related extracellular matrix protein 2</fullName>
    </recommendedName>
</protein>
<dbReference type="GO" id="GO:0009653">
    <property type="term" value="P:anatomical structure morphogenesis"/>
    <property type="evidence" value="ECO:0007669"/>
    <property type="project" value="TreeGrafter"/>
</dbReference>
<gene>
    <name evidence="5" type="ORF">GDO81_025369</name>
</gene>
<dbReference type="EMBL" id="WNYA01000409">
    <property type="protein sequence ID" value="KAG8548428.1"/>
    <property type="molecule type" value="Genomic_DNA"/>
</dbReference>
<proteinExistence type="predicted"/>
<evidence type="ECO:0000256" key="3">
    <source>
        <dbReference type="ARBA" id="ARBA00023180"/>
    </source>
</evidence>
<organism evidence="5 6">
    <name type="scientific">Engystomops pustulosus</name>
    <name type="common">Tungara frog</name>
    <name type="synonym">Physalaemus pustulosus</name>
    <dbReference type="NCBI Taxonomy" id="76066"/>
    <lineage>
        <taxon>Eukaryota</taxon>
        <taxon>Metazoa</taxon>
        <taxon>Chordata</taxon>
        <taxon>Craniata</taxon>
        <taxon>Vertebrata</taxon>
        <taxon>Euteleostomi</taxon>
        <taxon>Amphibia</taxon>
        <taxon>Batrachia</taxon>
        <taxon>Anura</taxon>
        <taxon>Neobatrachia</taxon>
        <taxon>Hyloidea</taxon>
        <taxon>Leptodactylidae</taxon>
        <taxon>Leiuperinae</taxon>
        <taxon>Engystomops</taxon>
    </lineage>
</organism>
<accession>A0AAV6ZR03</accession>
<evidence type="ECO:0000313" key="6">
    <source>
        <dbReference type="Proteomes" id="UP000824782"/>
    </source>
</evidence>
<dbReference type="PANTHER" id="PTHR45739:SF3">
    <property type="entry name" value="FRAS-RELATED EXTRACELLULAR MATRIX PROTEIN 1B PRECURSOR"/>
    <property type="match status" value="1"/>
</dbReference>
<dbReference type="Proteomes" id="UP000824782">
    <property type="component" value="Unassembled WGS sequence"/>
</dbReference>
<comment type="caution">
    <text evidence="5">The sequence shown here is derived from an EMBL/GenBank/DDBJ whole genome shotgun (WGS) entry which is preliminary data.</text>
</comment>
<name>A0AAV6ZR03_ENGPU</name>
<dbReference type="PANTHER" id="PTHR45739">
    <property type="entry name" value="MATRIX PROTEIN, PUTATIVE-RELATED"/>
    <property type="match status" value="1"/>
</dbReference>
<evidence type="ECO:0008006" key="7">
    <source>
        <dbReference type="Google" id="ProtNLM"/>
    </source>
</evidence>
<evidence type="ECO:0000313" key="5">
    <source>
        <dbReference type="EMBL" id="KAG8548428.1"/>
    </source>
</evidence>
<dbReference type="InterPro" id="IPR039005">
    <property type="entry name" value="CSPG_rpt"/>
</dbReference>
<evidence type="ECO:0000256" key="1">
    <source>
        <dbReference type="ARBA" id="ARBA00022729"/>
    </source>
</evidence>
<dbReference type="InterPro" id="IPR051561">
    <property type="entry name" value="FRAS1_ECM"/>
</dbReference>